<reference evidence="1" key="1">
    <citation type="journal article" date="2015" name="Nature">
        <title>Complex archaea that bridge the gap between prokaryotes and eukaryotes.</title>
        <authorList>
            <person name="Spang A."/>
            <person name="Saw J.H."/>
            <person name="Jorgensen S.L."/>
            <person name="Zaremba-Niedzwiedzka K."/>
            <person name="Martijn J."/>
            <person name="Lind A.E."/>
            <person name="van Eijk R."/>
            <person name="Schleper C."/>
            <person name="Guy L."/>
            <person name="Ettema T.J."/>
        </authorList>
    </citation>
    <scope>NUCLEOTIDE SEQUENCE</scope>
</reference>
<dbReference type="AlphaFoldDB" id="A0A0F9CGB9"/>
<feature type="non-terminal residue" evidence="1">
    <location>
        <position position="85"/>
    </location>
</feature>
<protein>
    <submittedName>
        <fullName evidence="1">Uncharacterized protein</fullName>
    </submittedName>
</protein>
<accession>A0A0F9CGB9</accession>
<dbReference type="EMBL" id="LAZR01033346">
    <property type="protein sequence ID" value="KKL48348.1"/>
    <property type="molecule type" value="Genomic_DNA"/>
</dbReference>
<evidence type="ECO:0000313" key="1">
    <source>
        <dbReference type="EMBL" id="KKL48348.1"/>
    </source>
</evidence>
<proteinExistence type="predicted"/>
<gene>
    <name evidence="1" type="ORF">LCGC14_2326430</name>
</gene>
<sequence length="85" mass="9167">MSNNPHALDTGGRDVTIATAASLDRLQAQPKWEMAACNAGGVDDNWGAMGTPSVCRQGSLGVFPARSVMALCRHRQSFTEEVRYE</sequence>
<organism evidence="1">
    <name type="scientific">marine sediment metagenome</name>
    <dbReference type="NCBI Taxonomy" id="412755"/>
    <lineage>
        <taxon>unclassified sequences</taxon>
        <taxon>metagenomes</taxon>
        <taxon>ecological metagenomes</taxon>
    </lineage>
</organism>
<comment type="caution">
    <text evidence="1">The sequence shown here is derived from an EMBL/GenBank/DDBJ whole genome shotgun (WGS) entry which is preliminary data.</text>
</comment>
<name>A0A0F9CGB9_9ZZZZ</name>